<comment type="caution">
    <text evidence="1">The sequence shown here is derived from an EMBL/GenBank/DDBJ whole genome shotgun (WGS) entry which is preliminary data.</text>
</comment>
<dbReference type="InterPro" id="IPR035437">
    <property type="entry name" value="SNase_OB-fold_sf"/>
</dbReference>
<evidence type="ECO:0000313" key="2">
    <source>
        <dbReference type="Proteomes" id="UP000032066"/>
    </source>
</evidence>
<evidence type="ECO:0000313" key="1">
    <source>
        <dbReference type="EMBL" id="KIQ66887.1"/>
    </source>
</evidence>
<sequence>MSMLLITGTYRITGDSPDGDTIRFYPDDAAFWCDVPGLHKVKRNEYGGVSIRLDGIDALETHYPGVGDFEHQPLGLGAHAARNELLTWLGFTEVVRDDKEEERVRSSKPEAVPGYILTSGADVYNRCIALVGRGDAPKIDTDPDPARSGTHLNVTVDMLRATANHHLLSLGLAYPTFYKNLPPDLRTDMTATAQQARKDKAPDSVWLNDKTTSGAKIENLESLTDDLVMLPKLFRHLVDYVRVFGPDLGGVPAFLAGGADEYTLPEDRSKRIFGLQHVVQVTDGTLRMTRPIEDLIFAEK</sequence>
<gene>
    <name evidence="1" type="ORF">TR51_05540</name>
</gene>
<dbReference type="RefSeq" id="WP_043908458.1">
    <property type="nucleotide sequence ID" value="NZ_JXZB01000001.1"/>
</dbReference>
<dbReference type="EMBL" id="JXZB01000001">
    <property type="protein sequence ID" value="KIQ66887.1"/>
    <property type="molecule type" value="Genomic_DNA"/>
</dbReference>
<keyword evidence="2" id="KW-1185">Reference proteome</keyword>
<dbReference type="PATRIC" id="fig|2064.6.peg.1222"/>
<proteinExistence type="predicted"/>
<dbReference type="Proteomes" id="UP000032066">
    <property type="component" value="Unassembled WGS sequence"/>
</dbReference>
<evidence type="ECO:0008006" key="3">
    <source>
        <dbReference type="Google" id="ProtNLM"/>
    </source>
</evidence>
<dbReference type="AlphaFoldDB" id="A0A0D0Q2V7"/>
<protein>
    <recommendedName>
        <fullName evidence="3">Nuclease</fullName>
    </recommendedName>
</protein>
<reference evidence="1 2" key="1">
    <citation type="submission" date="2015-02" db="EMBL/GenBank/DDBJ databases">
        <title>Draft genome sequence of Kitasatospora griseola MF730-N6, a bafilomycin, terpentecin and satosporin producer.</title>
        <authorList>
            <person name="Arens J.C."/>
            <person name="Haltli B."/>
            <person name="Kerr R.G."/>
        </authorList>
    </citation>
    <scope>NUCLEOTIDE SEQUENCE [LARGE SCALE GENOMIC DNA]</scope>
    <source>
        <strain evidence="1 2">MF730-N6</strain>
    </source>
</reference>
<accession>A0A0D0Q2V7</accession>
<organism evidence="1 2">
    <name type="scientific">Kitasatospora griseola</name>
    <name type="common">Streptomyces griseolosporeus</name>
    <dbReference type="NCBI Taxonomy" id="2064"/>
    <lineage>
        <taxon>Bacteria</taxon>
        <taxon>Bacillati</taxon>
        <taxon>Actinomycetota</taxon>
        <taxon>Actinomycetes</taxon>
        <taxon>Kitasatosporales</taxon>
        <taxon>Streptomycetaceae</taxon>
        <taxon>Kitasatospora</taxon>
    </lineage>
</organism>
<dbReference type="Gene3D" id="2.40.50.90">
    <property type="match status" value="1"/>
</dbReference>
<name>A0A0D0Q2V7_KITGR</name>
<dbReference type="STRING" id="2064.TR51_05540"/>